<sequence length="438" mass="49043">MMSRLVCMPAELLLIVLDQLCISSIHSLSLTSRRTRELCLRPLFSTLQSQATQVVSPKLWWSLTLPVSSGNSSCIRPLNPAISPKISFIDCLYLYDSSWTWRILLPSYLLLFIHTTHLYGLVRRLRASTPLPLSKILVDAATLDYPLTFESPKLHTLILRGTRITQLSLLVTGHVNKGPGTLLFQGLEELHLTTGFNRRSKITWLSDFVERHDKLQKIHITGDVWHGNPDLPFGQRFVDAVGGEDSTRHVVLADFALTRSQPATPLDAWHVTELGVVLIISRDVTGVKAGLGVASSLVPHLSSLTLRMPRYGTYPVSINDLISPLSLFPNLRLLELGDMYGRLSFEEELPPSASNHKISHCVRAHACYRRAMALAVQSAPSIARVRISDDGYDYDEEDNSSRQWKLKALYEVHSKSFEILGTPEFLMAPRYRGSGLLV</sequence>
<evidence type="ECO:0000313" key="3">
    <source>
        <dbReference type="EMBL" id="KAJ7782701.1"/>
    </source>
</evidence>
<dbReference type="Pfam" id="PF00646">
    <property type="entry name" value="F-box"/>
    <property type="match status" value="1"/>
</dbReference>
<reference evidence="3" key="1">
    <citation type="submission" date="2023-03" db="EMBL/GenBank/DDBJ databases">
        <title>Massive genome expansion in bonnet fungi (Mycena s.s.) driven by repeated elements and novel gene families across ecological guilds.</title>
        <authorList>
            <consortium name="Lawrence Berkeley National Laboratory"/>
            <person name="Harder C.B."/>
            <person name="Miyauchi S."/>
            <person name="Viragh M."/>
            <person name="Kuo A."/>
            <person name="Thoen E."/>
            <person name="Andreopoulos B."/>
            <person name="Lu D."/>
            <person name="Skrede I."/>
            <person name="Drula E."/>
            <person name="Henrissat B."/>
            <person name="Morin E."/>
            <person name="Kohler A."/>
            <person name="Barry K."/>
            <person name="LaButti K."/>
            <person name="Morin E."/>
            <person name="Salamov A."/>
            <person name="Lipzen A."/>
            <person name="Mereny Z."/>
            <person name="Hegedus B."/>
            <person name="Baldrian P."/>
            <person name="Stursova M."/>
            <person name="Weitz H."/>
            <person name="Taylor A."/>
            <person name="Grigoriev I.V."/>
            <person name="Nagy L.G."/>
            <person name="Martin F."/>
            <person name="Kauserud H."/>
        </authorList>
    </citation>
    <scope>NUCLEOTIDE SEQUENCE</scope>
    <source>
        <strain evidence="3">CBHHK182m</strain>
    </source>
</reference>
<keyword evidence="4" id="KW-1185">Reference proteome</keyword>
<feature type="signal peptide" evidence="1">
    <location>
        <begin position="1"/>
        <end position="23"/>
    </location>
</feature>
<dbReference type="AlphaFoldDB" id="A0AAD7KCC4"/>
<evidence type="ECO:0000313" key="4">
    <source>
        <dbReference type="Proteomes" id="UP001215598"/>
    </source>
</evidence>
<comment type="caution">
    <text evidence="3">The sequence shown here is derived from an EMBL/GenBank/DDBJ whole genome shotgun (WGS) entry which is preliminary data.</text>
</comment>
<dbReference type="InterPro" id="IPR001810">
    <property type="entry name" value="F-box_dom"/>
</dbReference>
<feature type="chain" id="PRO_5042196749" description="F-box domain-containing protein" evidence="1">
    <location>
        <begin position="24"/>
        <end position="438"/>
    </location>
</feature>
<gene>
    <name evidence="3" type="ORF">B0H16DRAFT_1877234</name>
</gene>
<protein>
    <recommendedName>
        <fullName evidence="2">F-box domain-containing protein</fullName>
    </recommendedName>
</protein>
<keyword evidence="1" id="KW-0732">Signal</keyword>
<organism evidence="3 4">
    <name type="scientific">Mycena metata</name>
    <dbReference type="NCBI Taxonomy" id="1033252"/>
    <lineage>
        <taxon>Eukaryota</taxon>
        <taxon>Fungi</taxon>
        <taxon>Dikarya</taxon>
        <taxon>Basidiomycota</taxon>
        <taxon>Agaricomycotina</taxon>
        <taxon>Agaricomycetes</taxon>
        <taxon>Agaricomycetidae</taxon>
        <taxon>Agaricales</taxon>
        <taxon>Marasmiineae</taxon>
        <taxon>Mycenaceae</taxon>
        <taxon>Mycena</taxon>
    </lineage>
</organism>
<evidence type="ECO:0000256" key="1">
    <source>
        <dbReference type="SAM" id="SignalP"/>
    </source>
</evidence>
<dbReference type="Proteomes" id="UP001215598">
    <property type="component" value="Unassembled WGS sequence"/>
</dbReference>
<name>A0AAD7KCC4_9AGAR</name>
<accession>A0AAD7KCC4</accession>
<evidence type="ECO:0000259" key="2">
    <source>
        <dbReference type="Pfam" id="PF00646"/>
    </source>
</evidence>
<dbReference type="EMBL" id="JARKIB010000003">
    <property type="protein sequence ID" value="KAJ7782701.1"/>
    <property type="molecule type" value="Genomic_DNA"/>
</dbReference>
<feature type="domain" description="F-box" evidence="2">
    <location>
        <begin position="7"/>
        <end position="43"/>
    </location>
</feature>
<proteinExistence type="predicted"/>